<gene>
    <name evidence="5" type="ORF">CXR23_01730</name>
</gene>
<dbReference type="Proteomes" id="UP000283000">
    <property type="component" value="Chromosome"/>
</dbReference>
<dbReference type="Pfam" id="PF13411">
    <property type="entry name" value="MerR_1"/>
    <property type="match status" value="1"/>
</dbReference>
<evidence type="ECO:0000256" key="3">
    <source>
        <dbReference type="SAM" id="MobiDB-lite"/>
    </source>
</evidence>
<dbReference type="InterPro" id="IPR009061">
    <property type="entry name" value="DNA-bd_dom_put_sf"/>
</dbReference>
<reference evidence="5 6" key="1">
    <citation type="submission" date="2017-12" db="EMBL/GenBank/DDBJ databases">
        <authorList>
            <person name="Levesque S."/>
        </authorList>
    </citation>
    <scope>NUCLEOTIDE SEQUENCE [LARGE SCALE GENOMIC DNA]</scope>
    <source>
        <strain evidence="5 6">SMQ-1417</strain>
    </source>
</reference>
<dbReference type="InterPro" id="IPR047057">
    <property type="entry name" value="MerR_fam"/>
</dbReference>
<dbReference type="AlphaFoldDB" id="A0A3Q9NPM6"/>
<evidence type="ECO:0000256" key="2">
    <source>
        <dbReference type="SAM" id="Coils"/>
    </source>
</evidence>
<name>A0A3Q9NPM6_BREAU</name>
<dbReference type="GO" id="GO:0003700">
    <property type="term" value="F:DNA-binding transcription factor activity"/>
    <property type="evidence" value="ECO:0007669"/>
    <property type="project" value="InterPro"/>
</dbReference>
<feature type="coiled-coil region" evidence="2">
    <location>
        <begin position="113"/>
        <end position="140"/>
    </location>
</feature>
<organism evidence="5 6">
    <name type="scientific">Brevibacterium aurantiacum</name>
    <dbReference type="NCBI Taxonomy" id="273384"/>
    <lineage>
        <taxon>Bacteria</taxon>
        <taxon>Bacillati</taxon>
        <taxon>Actinomycetota</taxon>
        <taxon>Actinomycetes</taxon>
        <taxon>Micrococcales</taxon>
        <taxon>Brevibacteriaceae</taxon>
        <taxon>Brevibacterium</taxon>
    </lineage>
</organism>
<dbReference type="InterPro" id="IPR000551">
    <property type="entry name" value="MerR-type_HTH_dom"/>
</dbReference>
<feature type="region of interest" description="Disordered" evidence="3">
    <location>
        <begin position="1"/>
        <end position="31"/>
    </location>
</feature>
<dbReference type="Gene3D" id="1.10.1660.10">
    <property type="match status" value="1"/>
</dbReference>
<evidence type="ECO:0000256" key="1">
    <source>
        <dbReference type="ARBA" id="ARBA00023125"/>
    </source>
</evidence>
<accession>A0A3Q9NPM6</accession>
<keyword evidence="1" id="KW-0238">DNA-binding</keyword>
<dbReference type="GO" id="GO:0003677">
    <property type="term" value="F:DNA binding"/>
    <property type="evidence" value="ECO:0007669"/>
    <property type="project" value="UniProtKB-KW"/>
</dbReference>
<dbReference type="PROSITE" id="PS50937">
    <property type="entry name" value="HTH_MERR_2"/>
    <property type="match status" value="1"/>
</dbReference>
<reference evidence="5 6" key="2">
    <citation type="submission" date="2019-01" db="EMBL/GenBank/DDBJ databases">
        <title>Comparative genomic analysis of Brevibacterium aurantiacum sheds light on its evolution and its adaptation to smear-ripened cheeses.</title>
        <authorList>
            <person name="Moineau S."/>
        </authorList>
    </citation>
    <scope>NUCLEOTIDE SEQUENCE [LARGE SCALE GENOMIC DNA]</scope>
    <source>
        <strain evidence="5 6">SMQ-1417</strain>
    </source>
</reference>
<feature type="domain" description="HTH merR-type" evidence="4">
    <location>
        <begin position="36"/>
        <end position="105"/>
    </location>
</feature>
<evidence type="ECO:0000259" key="4">
    <source>
        <dbReference type="PROSITE" id="PS50937"/>
    </source>
</evidence>
<dbReference type="SUPFAM" id="SSF46955">
    <property type="entry name" value="Putative DNA-binding domain"/>
    <property type="match status" value="1"/>
</dbReference>
<protein>
    <submittedName>
        <fullName evidence="5">MerR family transcriptional regulator</fullName>
    </submittedName>
</protein>
<dbReference type="PANTHER" id="PTHR30204:SF93">
    <property type="entry name" value="HTH MERR-TYPE DOMAIN-CONTAINING PROTEIN"/>
    <property type="match status" value="1"/>
</dbReference>
<keyword evidence="2" id="KW-0175">Coiled coil</keyword>
<dbReference type="PANTHER" id="PTHR30204">
    <property type="entry name" value="REDOX-CYCLING DRUG-SENSING TRANSCRIPTIONAL ACTIVATOR SOXR"/>
    <property type="match status" value="1"/>
</dbReference>
<evidence type="ECO:0000313" key="6">
    <source>
        <dbReference type="Proteomes" id="UP000283000"/>
    </source>
</evidence>
<feature type="compositionally biased region" description="Basic and acidic residues" evidence="3">
    <location>
        <begin position="1"/>
        <end position="11"/>
    </location>
</feature>
<proteinExistence type="predicted"/>
<evidence type="ECO:0000313" key="5">
    <source>
        <dbReference type="EMBL" id="AZT92022.1"/>
    </source>
</evidence>
<dbReference type="SMART" id="SM00422">
    <property type="entry name" value="HTH_MERR"/>
    <property type="match status" value="1"/>
</dbReference>
<sequence>MVQSKHADSRKRPIHWTQSGNDEAPTTRRRGERLVGWSTSELAELTGTTVNTIRHYHKLDLLADPERMSNGYKQYGPSHVLRLLQIRRLRELGIPLADISSVEDDHEAQQLALKRLDVELGENIAELEKAREQIAKLLQHGAPIDTASEFIDIAATMSSPDRSLMSLYSRLYDETTMAEMKTIMTATTPYDREVDDLAEDADDATRARLAEAIAPSMKEHLETNPWLLAPHHGMRGDVAMGQSAIIGSITELYNEAQIDVMQRAFLQVYPTLDVAEEHRERFAAFIKARIAEESG</sequence>
<dbReference type="EMBL" id="CP025330">
    <property type="protein sequence ID" value="AZT92022.1"/>
    <property type="molecule type" value="Genomic_DNA"/>
</dbReference>